<name>A0A9D1WH21_9FIRM</name>
<comment type="caution">
    <text evidence="1">The sequence shown here is derived from an EMBL/GenBank/DDBJ whole genome shotgun (WGS) entry which is preliminary data.</text>
</comment>
<dbReference type="Gene3D" id="3.40.50.1000">
    <property type="entry name" value="HAD superfamily/HAD-like"/>
    <property type="match status" value="1"/>
</dbReference>
<reference evidence="1" key="2">
    <citation type="submission" date="2021-04" db="EMBL/GenBank/DDBJ databases">
        <authorList>
            <person name="Gilroy R."/>
        </authorList>
    </citation>
    <scope>NUCLEOTIDE SEQUENCE</scope>
    <source>
        <strain evidence="1">ChiSjej1B19-8411</strain>
    </source>
</reference>
<sequence length="276" mass="31529">MEPRIIFLDIDGTLTEPGGNEPPESAVRAIRRARERGHLVFLCTGRNYEMLSPLLKYGFDGFIGSSGGYIVCRDQVIYDCPMTEEQKGRAMEVLKRNGVFRTVECLNGSYTDEGFKEFLRKNAREGSNSELLRWREQIEQSLNILPMEEYRGQPVYKIVIMSQSEKQLEEPEKELGQEFAFCIQGADQYGFINGEIINRKFDKGRAVKRVCEHLQIPLRDTVSFGDSMNDIEMISTTGLSICMSNGNEQLKKIADDICPTVREGGIHYAFRKYHLI</sequence>
<keyword evidence="1" id="KW-0378">Hydrolase</keyword>
<evidence type="ECO:0000313" key="2">
    <source>
        <dbReference type="Proteomes" id="UP000886817"/>
    </source>
</evidence>
<gene>
    <name evidence="1" type="ORF">IAA45_03520</name>
</gene>
<dbReference type="SFLD" id="SFLDS00003">
    <property type="entry name" value="Haloacid_Dehalogenase"/>
    <property type="match status" value="1"/>
</dbReference>
<protein>
    <submittedName>
        <fullName evidence="1">HAD family hydrolase</fullName>
    </submittedName>
</protein>
<organism evidence="1 2">
    <name type="scientific">Candidatus Blautia gallistercoris</name>
    <dbReference type="NCBI Taxonomy" id="2838490"/>
    <lineage>
        <taxon>Bacteria</taxon>
        <taxon>Bacillati</taxon>
        <taxon>Bacillota</taxon>
        <taxon>Clostridia</taxon>
        <taxon>Lachnospirales</taxon>
        <taxon>Lachnospiraceae</taxon>
        <taxon>Blautia</taxon>
    </lineage>
</organism>
<dbReference type="SFLD" id="SFLDG01140">
    <property type="entry name" value="C2.B:_Phosphomannomutase_and_P"/>
    <property type="match status" value="1"/>
</dbReference>
<dbReference type="Gene3D" id="3.30.1240.10">
    <property type="match status" value="1"/>
</dbReference>
<dbReference type="InterPro" id="IPR006379">
    <property type="entry name" value="HAD-SF_hydro_IIB"/>
</dbReference>
<accession>A0A9D1WH21</accession>
<dbReference type="GO" id="GO:0005829">
    <property type="term" value="C:cytosol"/>
    <property type="evidence" value="ECO:0007669"/>
    <property type="project" value="TreeGrafter"/>
</dbReference>
<dbReference type="InterPro" id="IPR000150">
    <property type="entry name" value="Cof"/>
</dbReference>
<dbReference type="EMBL" id="DXEX01000082">
    <property type="protein sequence ID" value="HIX58768.1"/>
    <property type="molecule type" value="Genomic_DNA"/>
</dbReference>
<proteinExistence type="predicted"/>
<dbReference type="Proteomes" id="UP000886817">
    <property type="component" value="Unassembled WGS sequence"/>
</dbReference>
<dbReference type="PANTHER" id="PTHR10000:SF25">
    <property type="entry name" value="PHOSPHATASE YKRA-RELATED"/>
    <property type="match status" value="1"/>
</dbReference>
<reference evidence="1" key="1">
    <citation type="journal article" date="2021" name="PeerJ">
        <title>Extensive microbial diversity within the chicken gut microbiome revealed by metagenomics and culture.</title>
        <authorList>
            <person name="Gilroy R."/>
            <person name="Ravi A."/>
            <person name="Getino M."/>
            <person name="Pursley I."/>
            <person name="Horton D.L."/>
            <person name="Alikhan N.F."/>
            <person name="Baker D."/>
            <person name="Gharbi K."/>
            <person name="Hall N."/>
            <person name="Watson M."/>
            <person name="Adriaenssens E.M."/>
            <person name="Foster-Nyarko E."/>
            <person name="Jarju S."/>
            <person name="Secka A."/>
            <person name="Antonio M."/>
            <person name="Oren A."/>
            <person name="Chaudhuri R.R."/>
            <person name="La Ragione R."/>
            <person name="Hildebrand F."/>
            <person name="Pallen M.J."/>
        </authorList>
    </citation>
    <scope>NUCLEOTIDE SEQUENCE</scope>
    <source>
        <strain evidence="1">ChiSjej1B19-8411</strain>
    </source>
</reference>
<dbReference type="NCBIfam" id="TIGR01484">
    <property type="entry name" value="HAD-SF-IIB"/>
    <property type="match status" value="1"/>
</dbReference>
<dbReference type="NCBIfam" id="TIGR00099">
    <property type="entry name" value="Cof-subfamily"/>
    <property type="match status" value="1"/>
</dbReference>
<evidence type="ECO:0000313" key="1">
    <source>
        <dbReference type="EMBL" id="HIX58768.1"/>
    </source>
</evidence>
<dbReference type="InterPro" id="IPR036412">
    <property type="entry name" value="HAD-like_sf"/>
</dbReference>
<dbReference type="InterPro" id="IPR023214">
    <property type="entry name" value="HAD_sf"/>
</dbReference>
<dbReference type="AlphaFoldDB" id="A0A9D1WH21"/>
<dbReference type="SUPFAM" id="SSF56784">
    <property type="entry name" value="HAD-like"/>
    <property type="match status" value="1"/>
</dbReference>
<dbReference type="PANTHER" id="PTHR10000">
    <property type="entry name" value="PHOSPHOSERINE PHOSPHATASE"/>
    <property type="match status" value="1"/>
</dbReference>
<dbReference type="GO" id="GO:0000287">
    <property type="term" value="F:magnesium ion binding"/>
    <property type="evidence" value="ECO:0007669"/>
    <property type="project" value="TreeGrafter"/>
</dbReference>
<dbReference type="GO" id="GO:0016791">
    <property type="term" value="F:phosphatase activity"/>
    <property type="evidence" value="ECO:0007669"/>
    <property type="project" value="TreeGrafter"/>
</dbReference>
<dbReference type="Pfam" id="PF08282">
    <property type="entry name" value="Hydrolase_3"/>
    <property type="match status" value="1"/>
</dbReference>